<gene>
    <name evidence="8" type="primary">nhaA_2</name>
    <name evidence="8" type="ORF">HDIA_0825</name>
</gene>
<feature type="transmembrane region" description="Helical" evidence="7">
    <location>
        <begin position="57"/>
        <end position="77"/>
    </location>
</feature>
<dbReference type="InterPro" id="IPR004670">
    <property type="entry name" value="NhaA"/>
</dbReference>
<organism evidence="8 9">
    <name type="scientific">Hartmannibacter diazotrophicus</name>
    <dbReference type="NCBI Taxonomy" id="1482074"/>
    <lineage>
        <taxon>Bacteria</taxon>
        <taxon>Pseudomonadati</taxon>
        <taxon>Pseudomonadota</taxon>
        <taxon>Alphaproteobacteria</taxon>
        <taxon>Hyphomicrobiales</taxon>
        <taxon>Pleomorphomonadaceae</taxon>
        <taxon>Hartmannibacter</taxon>
    </lineage>
</organism>
<keyword evidence="4 7" id="KW-0812">Transmembrane</keyword>
<dbReference type="KEGG" id="hdi:HDIA_0825"/>
<dbReference type="Proteomes" id="UP000223606">
    <property type="component" value="Chromosome 1"/>
</dbReference>
<keyword evidence="5 7" id="KW-1133">Transmembrane helix</keyword>
<dbReference type="Gene3D" id="1.20.1530.10">
    <property type="entry name" value="Na+/H+ antiporter like domain"/>
    <property type="match status" value="1"/>
</dbReference>
<dbReference type="GO" id="GO:0005886">
    <property type="term" value="C:plasma membrane"/>
    <property type="evidence" value="ECO:0007669"/>
    <property type="project" value="UniProtKB-SubCell"/>
</dbReference>
<evidence type="ECO:0000256" key="4">
    <source>
        <dbReference type="ARBA" id="ARBA00022692"/>
    </source>
</evidence>
<evidence type="ECO:0000256" key="5">
    <source>
        <dbReference type="ARBA" id="ARBA00022989"/>
    </source>
</evidence>
<evidence type="ECO:0000256" key="7">
    <source>
        <dbReference type="SAM" id="Phobius"/>
    </source>
</evidence>
<evidence type="ECO:0000256" key="1">
    <source>
        <dbReference type="ARBA" id="ARBA00004429"/>
    </source>
</evidence>
<dbReference type="InterPro" id="IPR023171">
    <property type="entry name" value="Na/H_antiporter_dom_sf"/>
</dbReference>
<sequence>MPIFTFANAGVPITAADFGQPISLAIFVSLGLGTPVGVFGFGLAVRGSSLSWPFPAAGAFPTGIGFTMSLFIAGLAYSPTMLNAAKLGVLAGSVVSAVTRLAMLVWLTIRRRTT</sequence>
<keyword evidence="9" id="KW-1185">Reference proteome</keyword>
<dbReference type="EMBL" id="LT960614">
    <property type="protein sequence ID" value="SON54366.1"/>
    <property type="molecule type" value="Genomic_DNA"/>
</dbReference>
<evidence type="ECO:0000313" key="9">
    <source>
        <dbReference type="Proteomes" id="UP000223606"/>
    </source>
</evidence>
<protein>
    <recommendedName>
        <fullName evidence="2">Putative Na(+)/H(+) antiporter NhaA homolog</fullName>
    </recommendedName>
</protein>
<reference evidence="9" key="1">
    <citation type="submission" date="2017-09" db="EMBL/GenBank/DDBJ databases">
        <title>Genome sequence of Nannocystis excedens DSM 71.</title>
        <authorList>
            <person name="Blom J."/>
        </authorList>
    </citation>
    <scope>NUCLEOTIDE SEQUENCE [LARGE SCALE GENOMIC DNA]</scope>
    <source>
        <strain evidence="9">type strain: E19</strain>
    </source>
</reference>
<evidence type="ECO:0000256" key="3">
    <source>
        <dbReference type="ARBA" id="ARBA00022475"/>
    </source>
</evidence>
<accession>A0A2C9D292</accession>
<dbReference type="GO" id="GO:0015385">
    <property type="term" value="F:sodium:proton antiporter activity"/>
    <property type="evidence" value="ECO:0007669"/>
    <property type="project" value="TreeGrafter"/>
</dbReference>
<feature type="transmembrane region" description="Helical" evidence="7">
    <location>
        <begin position="22"/>
        <end position="45"/>
    </location>
</feature>
<evidence type="ECO:0000256" key="2">
    <source>
        <dbReference type="ARBA" id="ARBA00015550"/>
    </source>
</evidence>
<dbReference type="GO" id="GO:0006885">
    <property type="term" value="P:regulation of pH"/>
    <property type="evidence" value="ECO:0007669"/>
    <property type="project" value="InterPro"/>
</dbReference>
<name>A0A2C9D292_9HYPH</name>
<evidence type="ECO:0000256" key="6">
    <source>
        <dbReference type="ARBA" id="ARBA00023136"/>
    </source>
</evidence>
<proteinExistence type="predicted"/>
<comment type="subcellular location">
    <subcellularLocation>
        <location evidence="1">Cell inner membrane</location>
        <topology evidence="1">Multi-pass membrane protein</topology>
    </subcellularLocation>
</comment>
<dbReference type="Pfam" id="PF06965">
    <property type="entry name" value="Na_H_antiport_1"/>
    <property type="match status" value="1"/>
</dbReference>
<keyword evidence="6 7" id="KW-0472">Membrane</keyword>
<dbReference type="PANTHER" id="PTHR30341">
    <property type="entry name" value="SODIUM ION/PROTON ANTIPORTER NHAA-RELATED"/>
    <property type="match status" value="1"/>
</dbReference>
<dbReference type="PANTHER" id="PTHR30341:SF0">
    <property type="entry name" value="NA(+)_H(+) ANTIPORTER NHAA"/>
    <property type="match status" value="1"/>
</dbReference>
<feature type="transmembrane region" description="Helical" evidence="7">
    <location>
        <begin position="89"/>
        <end position="109"/>
    </location>
</feature>
<evidence type="ECO:0000313" key="8">
    <source>
        <dbReference type="EMBL" id="SON54366.1"/>
    </source>
</evidence>
<dbReference type="AlphaFoldDB" id="A0A2C9D292"/>
<keyword evidence="3" id="KW-1003">Cell membrane</keyword>